<proteinExistence type="inferred from homology"/>
<dbReference type="AlphaFoldDB" id="A0A9D2S4U0"/>
<accession>A0A9D2S4U0</accession>
<feature type="transmembrane region" description="Helical" evidence="8">
    <location>
        <begin position="169"/>
        <end position="190"/>
    </location>
</feature>
<gene>
    <name evidence="9" type="ORF">H9945_09300</name>
</gene>
<feature type="transmembrane region" description="Helical" evidence="8">
    <location>
        <begin position="237"/>
        <end position="262"/>
    </location>
</feature>
<sequence length="375" mass="40173">MDKQTKRILCYIAFGVGLFALLNNLGSVWAVVKTGASFLVPVFGGLLVAFILSVPMKGFENLLLRLLPKDRRPRETALQAAGLLLTLLSVVVVLVLAFTLVIPEIARSVRTIADLVVQEWPSWMEYLDEQGFNTSQLSARTEALDVDALLQSLSGSAGALLGSIMDTSASILSGLANAGIALVIAVYLLLSRRSLARKSKKLLYAYLAKPHADRVCHIAGLVQAAYTKFLSGQCIEACILGVLIFLAFSAFGLPYAGLIGFLTAISAFIPYVGAFVACVIGALLILLSSPEQALISVLVFLVVQFVENQFIYPNVVGTSVGLPPLFTFLAALIGGNLFGLFGMIFSIPLASVLYALLREDANRRAEGKVSIKNDK</sequence>
<comment type="similarity">
    <text evidence="2">Belongs to the autoinducer-2 exporter (AI-2E) (TC 2.A.86) family.</text>
</comment>
<keyword evidence="3" id="KW-0813">Transport</keyword>
<evidence type="ECO:0000313" key="10">
    <source>
        <dbReference type="Proteomes" id="UP000886803"/>
    </source>
</evidence>
<feature type="transmembrane region" description="Helical" evidence="8">
    <location>
        <begin position="77"/>
        <end position="102"/>
    </location>
</feature>
<feature type="transmembrane region" description="Helical" evidence="8">
    <location>
        <begin position="294"/>
        <end position="312"/>
    </location>
</feature>
<reference evidence="9" key="1">
    <citation type="journal article" date="2021" name="PeerJ">
        <title>Extensive microbial diversity within the chicken gut microbiome revealed by metagenomics and culture.</title>
        <authorList>
            <person name="Gilroy R."/>
            <person name="Ravi A."/>
            <person name="Getino M."/>
            <person name="Pursley I."/>
            <person name="Horton D.L."/>
            <person name="Alikhan N.F."/>
            <person name="Baker D."/>
            <person name="Gharbi K."/>
            <person name="Hall N."/>
            <person name="Watson M."/>
            <person name="Adriaenssens E.M."/>
            <person name="Foster-Nyarko E."/>
            <person name="Jarju S."/>
            <person name="Secka A."/>
            <person name="Antonio M."/>
            <person name="Oren A."/>
            <person name="Chaudhuri R.R."/>
            <person name="La Ragione R."/>
            <person name="Hildebrand F."/>
            <person name="Pallen M.J."/>
        </authorList>
    </citation>
    <scope>NUCLEOTIDE SEQUENCE</scope>
    <source>
        <strain evidence="9">ChiBcec8-13705</strain>
    </source>
</reference>
<evidence type="ECO:0000256" key="6">
    <source>
        <dbReference type="ARBA" id="ARBA00022989"/>
    </source>
</evidence>
<reference evidence="9" key="2">
    <citation type="submission" date="2021-04" db="EMBL/GenBank/DDBJ databases">
        <authorList>
            <person name="Gilroy R."/>
        </authorList>
    </citation>
    <scope>NUCLEOTIDE SEQUENCE</scope>
    <source>
        <strain evidence="9">ChiBcec8-13705</strain>
    </source>
</reference>
<dbReference type="GO" id="GO:0005886">
    <property type="term" value="C:plasma membrane"/>
    <property type="evidence" value="ECO:0007669"/>
    <property type="project" value="UniProtKB-SubCell"/>
</dbReference>
<dbReference type="PANTHER" id="PTHR21716">
    <property type="entry name" value="TRANSMEMBRANE PROTEIN"/>
    <property type="match status" value="1"/>
</dbReference>
<comment type="caution">
    <text evidence="9">The sequence shown here is derived from an EMBL/GenBank/DDBJ whole genome shotgun (WGS) entry which is preliminary data.</text>
</comment>
<comment type="subcellular location">
    <subcellularLocation>
        <location evidence="1">Cell membrane</location>
        <topology evidence="1">Multi-pass membrane protein</topology>
    </subcellularLocation>
</comment>
<evidence type="ECO:0000256" key="3">
    <source>
        <dbReference type="ARBA" id="ARBA00022448"/>
    </source>
</evidence>
<dbReference type="Proteomes" id="UP000886803">
    <property type="component" value="Unassembled WGS sequence"/>
</dbReference>
<feature type="transmembrane region" description="Helical" evidence="8">
    <location>
        <begin position="38"/>
        <end position="56"/>
    </location>
</feature>
<dbReference type="InterPro" id="IPR002549">
    <property type="entry name" value="AI-2E-like"/>
</dbReference>
<feature type="transmembrane region" description="Helical" evidence="8">
    <location>
        <begin position="9"/>
        <end position="32"/>
    </location>
</feature>
<evidence type="ECO:0000256" key="7">
    <source>
        <dbReference type="ARBA" id="ARBA00023136"/>
    </source>
</evidence>
<feature type="transmembrane region" description="Helical" evidence="8">
    <location>
        <begin position="324"/>
        <end position="357"/>
    </location>
</feature>
<evidence type="ECO:0000256" key="1">
    <source>
        <dbReference type="ARBA" id="ARBA00004651"/>
    </source>
</evidence>
<evidence type="ECO:0000256" key="4">
    <source>
        <dbReference type="ARBA" id="ARBA00022475"/>
    </source>
</evidence>
<evidence type="ECO:0000313" key="9">
    <source>
        <dbReference type="EMBL" id="HJB42680.1"/>
    </source>
</evidence>
<evidence type="ECO:0000256" key="2">
    <source>
        <dbReference type="ARBA" id="ARBA00009773"/>
    </source>
</evidence>
<keyword evidence="7 8" id="KW-0472">Membrane</keyword>
<dbReference type="PANTHER" id="PTHR21716:SF53">
    <property type="entry name" value="PERMEASE PERM-RELATED"/>
    <property type="match status" value="1"/>
</dbReference>
<keyword evidence="6 8" id="KW-1133">Transmembrane helix</keyword>
<organism evidence="9 10">
    <name type="scientific">Candidatus Gemmiger avicola</name>
    <dbReference type="NCBI Taxonomy" id="2838605"/>
    <lineage>
        <taxon>Bacteria</taxon>
        <taxon>Bacillati</taxon>
        <taxon>Bacillota</taxon>
        <taxon>Clostridia</taxon>
        <taxon>Eubacteriales</taxon>
        <taxon>Gemmiger</taxon>
    </lineage>
</organism>
<name>A0A9D2S4U0_9FIRM</name>
<evidence type="ECO:0000256" key="8">
    <source>
        <dbReference type="SAM" id="Phobius"/>
    </source>
</evidence>
<dbReference type="EMBL" id="DWYG01000156">
    <property type="protein sequence ID" value="HJB42680.1"/>
    <property type="molecule type" value="Genomic_DNA"/>
</dbReference>
<keyword evidence="4" id="KW-1003">Cell membrane</keyword>
<dbReference type="Pfam" id="PF01594">
    <property type="entry name" value="AI-2E_transport"/>
    <property type="match status" value="1"/>
</dbReference>
<keyword evidence="5 8" id="KW-0812">Transmembrane</keyword>
<evidence type="ECO:0000256" key="5">
    <source>
        <dbReference type="ARBA" id="ARBA00022692"/>
    </source>
</evidence>
<protein>
    <submittedName>
        <fullName evidence="9">AI-2E family transporter</fullName>
    </submittedName>
</protein>
<dbReference type="GO" id="GO:0055085">
    <property type="term" value="P:transmembrane transport"/>
    <property type="evidence" value="ECO:0007669"/>
    <property type="project" value="TreeGrafter"/>
</dbReference>
<feature type="transmembrane region" description="Helical" evidence="8">
    <location>
        <begin position="268"/>
        <end position="287"/>
    </location>
</feature>